<keyword evidence="3" id="KW-0813">Transport</keyword>
<feature type="transmembrane region" description="Helical" evidence="14">
    <location>
        <begin position="160"/>
        <end position="182"/>
    </location>
</feature>
<keyword evidence="4" id="KW-1003">Cell membrane</keyword>
<feature type="transmembrane region" description="Helical" evidence="14">
    <location>
        <begin position="89"/>
        <end position="108"/>
    </location>
</feature>
<evidence type="ECO:0000256" key="3">
    <source>
        <dbReference type="ARBA" id="ARBA00022448"/>
    </source>
</evidence>
<dbReference type="OrthoDB" id="427456at2759"/>
<evidence type="ECO:0000256" key="2">
    <source>
        <dbReference type="ARBA" id="ARBA00015897"/>
    </source>
</evidence>
<organism evidence="16 17">
    <name type="scientific">Acanthaster planci</name>
    <name type="common">Crown-of-thorns starfish</name>
    <dbReference type="NCBI Taxonomy" id="133434"/>
    <lineage>
        <taxon>Eukaryota</taxon>
        <taxon>Metazoa</taxon>
        <taxon>Echinodermata</taxon>
        <taxon>Eleutherozoa</taxon>
        <taxon>Asterozoa</taxon>
        <taxon>Asteroidea</taxon>
        <taxon>Valvatacea</taxon>
        <taxon>Valvatida</taxon>
        <taxon>Acanthasteridae</taxon>
        <taxon>Acanthaster</taxon>
    </lineage>
</organism>
<gene>
    <name evidence="17" type="primary">LOC110982323</name>
</gene>
<evidence type="ECO:0000256" key="1">
    <source>
        <dbReference type="ARBA" id="ARBA00004651"/>
    </source>
</evidence>
<dbReference type="AlphaFoldDB" id="A0A8B7YV39"/>
<feature type="domain" description="Ion transport" evidence="15">
    <location>
        <begin position="143"/>
        <end position="235"/>
    </location>
</feature>
<evidence type="ECO:0000259" key="15">
    <source>
        <dbReference type="Pfam" id="PF00520"/>
    </source>
</evidence>
<feature type="compositionally biased region" description="Basic and acidic residues" evidence="13">
    <location>
        <begin position="356"/>
        <end position="372"/>
    </location>
</feature>
<feature type="transmembrane region" description="Helical" evidence="14">
    <location>
        <begin position="194"/>
        <end position="213"/>
    </location>
</feature>
<dbReference type="Gene3D" id="1.20.120.350">
    <property type="entry name" value="Voltage-gated potassium channels. Chain C"/>
    <property type="match status" value="1"/>
</dbReference>
<dbReference type="Proteomes" id="UP000694845">
    <property type="component" value="Unplaced"/>
</dbReference>
<sequence length="372" mass="42429">MEYKTEMPDSMASMTSYGSEICAGCEAGASSANMGLKFSKAEDERDIVVEDREGDIDEPHHHDDHENSKGPQTCREKLREFLHTQKMQITIIVLVVLDCVFVIGELVLDLEDAALGSSCTTKAPPMDGNVTYDQGEMTRHKRAAEEYSGEHSPLKQAKEALHYLSIVILSLFMIELMLKLIALGSKFFHSKLEIFDAFVIVVSFILDIVTLVLPDSFAIIDLVVVLRLWRIMRIVNGVILSVEQRAEKRIHHHKRVRERAVQAAMKFEEYGVALEEEIQKLRELLNTNGIKIDEECIKKRPEKPHYDQKYHNTSENGDGKHHHHHHHHLPFLGHKKHAHPKTQDSNTEDVQPDTSDPPHYDTLHHGNHEARC</sequence>
<keyword evidence="16" id="KW-1185">Reference proteome</keyword>
<dbReference type="PANTHER" id="PTHR46480">
    <property type="entry name" value="F20B24.22"/>
    <property type="match status" value="1"/>
</dbReference>
<evidence type="ECO:0000256" key="14">
    <source>
        <dbReference type="SAM" id="Phobius"/>
    </source>
</evidence>
<dbReference type="RefSeq" id="XP_022096350.1">
    <property type="nucleotide sequence ID" value="XM_022240658.1"/>
</dbReference>
<dbReference type="InterPro" id="IPR027359">
    <property type="entry name" value="Volt_channel_dom_sf"/>
</dbReference>
<evidence type="ECO:0000256" key="5">
    <source>
        <dbReference type="ARBA" id="ARBA00022692"/>
    </source>
</evidence>
<evidence type="ECO:0000256" key="9">
    <source>
        <dbReference type="ARBA" id="ARBA00023065"/>
    </source>
</evidence>
<feature type="compositionally biased region" description="Basic residues" evidence="13">
    <location>
        <begin position="320"/>
        <end position="340"/>
    </location>
</feature>
<keyword evidence="6" id="KW-0851">Voltage-gated channel</keyword>
<feature type="region of interest" description="Disordered" evidence="13">
    <location>
        <begin position="301"/>
        <end position="372"/>
    </location>
</feature>
<evidence type="ECO:0000256" key="6">
    <source>
        <dbReference type="ARBA" id="ARBA00022882"/>
    </source>
</evidence>
<name>A0A8B7YV39_ACAPL</name>
<dbReference type="InterPro" id="IPR031846">
    <property type="entry name" value="Hvcn1"/>
</dbReference>
<feature type="compositionally biased region" description="Basic and acidic residues" evidence="13">
    <location>
        <begin position="301"/>
        <end position="312"/>
    </location>
</feature>
<evidence type="ECO:0000256" key="4">
    <source>
        <dbReference type="ARBA" id="ARBA00022475"/>
    </source>
</evidence>
<keyword evidence="10 14" id="KW-0472">Membrane</keyword>
<dbReference type="Pfam" id="PF00520">
    <property type="entry name" value="Ion_trans"/>
    <property type="match status" value="1"/>
</dbReference>
<keyword evidence="8" id="KW-0175">Coiled coil</keyword>
<dbReference type="GO" id="GO:0034702">
    <property type="term" value="C:monoatomic ion channel complex"/>
    <property type="evidence" value="ECO:0007669"/>
    <property type="project" value="UniProtKB-KW"/>
</dbReference>
<protein>
    <recommendedName>
        <fullName evidence="2">Voltage-gated hydrogen channel 1</fullName>
    </recommendedName>
    <alternativeName>
        <fullName evidence="12">Hydrogen voltage-gated channel 1</fullName>
    </alternativeName>
</protein>
<keyword evidence="7 14" id="KW-1133">Transmembrane helix</keyword>
<evidence type="ECO:0000256" key="7">
    <source>
        <dbReference type="ARBA" id="ARBA00022989"/>
    </source>
</evidence>
<evidence type="ECO:0000313" key="17">
    <source>
        <dbReference type="RefSeq" id="XP_022096350.1"/>
    </source>
</evidence>
<dbReference type="InterPro" id="IPR005821">
    <property type="entry name" value="Ion_trans_dom"/>
</dbReference>
<reference evidence="17" key="1">
    <citation type="submission" date="2025-08" db="UniProtKB">
        <authorList>
            <consortium name="RefSeq"/>
        </authorList>
    </citation>
    <scope>IDENTIFICATION</scope>
</reference>
<proteinExistence type="predicted"/>
<dbReference type="GeneID" id="110982323"/>
<evidence type="ECO:0000256" key="13">
    <source>
        <dbReference type="SAM" id="MobiDB-lite"/>
    </source>
</evidence>
<keyword evidence="5 14" id="KW-0812">Transmembrane</keyword>
<dbReference type="SUPFAM" id="SSF81324">
    <property type="entry name" value="Voltage-gated potassium channels"/>
    <property type="match status" value="1"/>
</dbReference>
<dbReference type="PANTHER" id="PTHR46480:SF1">
    <property type="entry name" value="VOLTAGE-GATED HYDROGEN CHANNEL 1"/>
    <property type="match status" value="1"/>
</dbReference>
<comment type="subcellular location">
    <subcellularLocation>
        <location evidence="1">Cell membrane</location>
        <topology evidence="1">Multi-pass membrane protein</topology>
    </subcellularLocation>
</comment>
<dbReference type="KEGG" id="aplc:110982323"/>
<dbReference type="GO" id="GO:0030171">
    <property type="term" value="F:voltage-gated proton channel activity"/>
    <property type="evidence" value="ECO:0007669"/>
    <property type="project" value="InterPro"/>
</dbReference>
<accession>A0A8B7YV39</accession>
<evidence type="ECO:0000256" key="12">
    <source>
        <dbReference type="ARBA" id="ARBA00031989"/>
    </source>
</evidence>
<evidence type="ECO:0000256" key="8">
    <source>
        <dbReference type="ARBA" id="ARBA00023054"/>
    </source>
</evidence>
<evidence type="ECO:0000256" key="10">
    <source>
        <dbReference type="ARBA" id="ARBA00023136"/>
    </source>
</evidence>
<keyword evidence="11" id="KW-0407">Ion channel</keyword>
<keyword evidence="9" id="KW-0406">Ion transport</keyword>
<evidence type="ECO:0000313" key="16">
    <source>
        <dbReference type="Proteomes" id="UP000694845"/>
    </source>
</evidence>
<dbReference type="GO" id="GO:0005886">
    <property type="term" value="C:plasma membrane"/>
    <property type="evidence" value="ECO:0007669"/>
    <property type="project" value="UniProtKB-SubCell"/>
</dbReference>
<evidence type="ECO:0000256" key="11">
    <source>
        <dbReference type="ARBA" id="ARBA00023303"/>
    </source>
</evidence>